<evidence type="ECO:0000313" key="2">
    <source>
        <dbReference type="EMBL" id="SCL38543.1"/>
    </source>
</evidence>
<dbReference type="Pfam" id="PF13349">
    <property type="entry name" value="DUF4097"/>
    <property type="match status" value="1"/>
</dbReference>
<dbReference type="RefSeq" id="WP_091350215.1">
    <property type="nucleotide sequence ID" value="NZ_FMHV01000002.1"/>
</dbReference>
<evidence type="ECO:0000313" key="3">
    <source>
        <dbReference type="Proteomes" id="UP000199413"/>
    </source>
</evidence>
<name>A0A1C6TAJ8_9ACTN</name>
<dbReference type="AlphaFoldDB" id="A0A1C6TAJ8"/>
<evidence type="ECO:0000259" key="1">
    <source>
        <dbReference type="Pfam" id="PF13349"/>
    </source>
</evidence>
<accession>A0A1C6TAJ8</accession>
<dbReference type="Gene3D" id="2.160.20.120">
    <property type="match status" value="1"/>
</dbReference>
<organism evidence="2 3">
    <name type="scientific">Micromonospora rhizosphaerae</name>
    <dbReference type="NCBI Taxonomy" id="568872"/>
    <lineage>
        <taxon>Bacteria</taxon>
        <taxon>Bacillati</taxon>
        <taxon>Actinomycetota</taxon>
        <taxon>Actinomycetes</taxon>
        <taxon>Micromonosporales</taxon>
        <taxon>Micromonosporaceae</taxon>
        <taxon>Micromonospora</taxon>
    </lineage>
</organism>
<feature type="domain" description="DUF4097" evidence="1">
    <location>
        <begin position="108"/>
        <end position="261"/>
    </location>
</feature>
<dbReference type="OrthoDB" id="4331847at2"/>
<gene>
    <name evidence="2" type="ORF">GA0070624_6251</name>
</gene>
<dbReference type="InterPro" id="IPR025164">
    <property type="entry name" value="Toastrack_DUF4097"/>
</dbReference>
<dbReference type="PANTHER" id="PTHR34094:SF1">
    <property type="entry name" value="PROTEIN FAM185A"/>
    <property type="match status" value="1"/>
</dbReference>
<dbReference type="EMBL" id="FMHV01000002">
    <property type="protein sequence ID" value="SCL38543.1"/>
    <property type="molecule type" value="Genomic_DNA"/>
</dbReference>
<protein>
    <submittedName>
        <fullName evidence="2">Putative adhesin</fullName>
    </submittedName>
</protein>
<reference evidence="3" key="1">
    <citation type="submission" date="2016-06" db="EMBL/GenBank/DDBJ databases">
        <authorList>
            <person name="Varghese N."/>
            <person name="Submissions Spin"/>
        </authorList>
    </citation>
    <scope>NUCLEOTIDE SEQUENCE [LARGE SCALE GENOMIC DNA]</scope>
    <source>
        <strain evidence="3">DSM 45431</strain>
    </source>
</reference>
<dbReference type="STRING" id="568872.GA0070624_6251"/>
<dbReference type="PANTHER" id="PTHR34094">
    <property type="match status" value="1"/>
</dbReference>
<proteinExistence type="predicted"/>
<dbReference type="Proteomes" id="UP000199413">
    <property type="component" value="Unassembled WGS sequence"/>
</dbReference>
<sequence length="264" mass="27068">MALHPTAVTTRTGIAVGTAATLIVLAGCDTLSFRRLDYDNTESAKITRITVLPGSGDVVVRAAGTAPQVRIKRMVRYHGDEPDTRYEIRGDELVLDTECGPDCSVSYEVIAPEGVAVRGETGSGDVELTRVGPVEIKLGSGDVTVTGAAGPVRAETGSGNIEVADVAGTVHLRASSGDITGRRIGGQVDAETSSGNVTLELDRPASARAHASSGDIELAVPAGRYRVRSSTGSGDADLGVADDPTASLLLDVGTGSGNVTLTQR</sequence>
<keyword evidence="3" id="KW-1185">Reference proteome</keyword>